<keyword evidence="4" id="KW-0997">Cell inner membrane</keyword>
<dbReference type="Proteomes" id="UP000229498">
    <property type="component" value="Unassembled WGS sequence"/>
</dbReference>
<comment type="subcellular location">
    <subcellularLocation>
        <location evidence="2">Cell membrane</location>
    </subcellularLocation>
    <subcellularLocation>
        <location evidence="1">Membrane</location>
        <topology evidence="1">Single-pass membrane protein</topology>
    </subcellularLocation>
</comment>
<keyword evidence="13" id="KW-0961">Cell wall biogenesis/degradation</keyword>
<dbReference type="GO" id="GO:0006508">
    <property type="term" value="P:proteolysis"/>
    <property type="evidence" value="ECO:0007669"/>
    <property type="project" value="UniProtKB-KW"/>
</dbReference>
<organism evidence="17 18">
    <name type="scientific">Minwuia thermotolerans</name>
    <dbReference type="NCBI Taxonomy" id="2056226"/>
    <lineage>
        <taxon>Bacteria</taxon>
        <taxon>Pseudomonadati</taxon>
        <taxon>Pseudomonadota</taxon>
        <taxon>Alphaproteobacteria</taxon>
        <taxon>Minwuiales</taxon>
        <taxon>Minwuiaceae</taxon>
        <taxon>Minwuia</taxon>
    </lineage>
</organism>
<reference evidence="17 18" key="1">
    <citation type="submission" date="2017-11" db="EMBL/GenBank/DDBJ databases">
        <title>Draft genome sequence of Rhizobiales bacterium SY3-13.</title>
        <authorList>
            <person name="Sun C."/>
        </authorList>
    </citation>
    <scope>NUCLEOTIDE SEQUENCE [LARGE SCALE GENOMIC DNA]</scope>
    <source>
        <strain evidence="17 18">SY3-13</strain>
    </source>
</reference>
<keyword evidence="3" id="KW-1003">Cell membrane</keyword>
<evidence type="ECO:0000256" key="8">
    <source>
        <dbReference type="ARBA" id="ARBA00022801"/>
    </source>
</evidence>
<dbReference type="Pfam" id="PF00905">
    <property type="entry name" value="Transpeptidase"/>
    <property type="match status" value="1"/>
</dbReference>
<dbReference type="GO" id="GO:0009002">
    <property type="term" value="F:serine-type D-Ala-D-Ala carboxypeptidase activity"/>
    <property type="evidence" value="ECO:0007669"/>
    <property type="project" value="InterPro"/>
</dbReference>
<dbReference type="InterPro" id="IPR001460">
    <property type="entry name" value="PCN-bd_Tpept"/>
</dbReference>
<dbReference type="InterPro" id="IPR017790">
    <property type="entry name" value="Penicillin-binding_protein_2"/>
</dbReference>
<feature type="domain" description="Penicillin-binding protein dimerisation" evidence="16">
    <location>
        <begin position="61"/>
        <end position="233"/>
    </location>
</feature>
<dbReference type="Pfam" id="PF03717">
    <property type="entry name" value="PBP_dimer"/>
    <property type="match status" value="1"/>
</dbReference>
<keyword evidence="11" id="KW-1133">Transmembrane helix</keyword>
<keyword evidence="8" id="KW-0378">Hydrolase</keyword>
<dbReference type="InterPro" id="IPR005311">
    <property type="entry name" value="PBP_dimer"/>
</dbReference>
<evidence type="ECO:0000259" key="15">
    <source>
        <dbReference type="Pfam" id="PF00905"/>
    </source>
</evidence>
<keyword evidence="10" id="KW-0573">Peptidoglycan synthesis</keyword>
<dbReference type="GO" id="GO:0008658">
    <property type="term" value="F:penicillin binding"/>
    <property type="evidence" value="ECO:0007669"/>
    <property type="project" value="InterPro"/>
</dbReference>
<evidence type="ECO:0000256" key="3">
    <source>
        <dbReference type="ARBA" id="ARBA00022475"/>
    </source>
</evidence>
<evidence type="ECO:0000256" key="2">
    <source>
        <dbReference type="ARBA" id="ARBA00004236"/>
    </source>
</evidence>
<dbReference type="GO" id="GO:0071555">
    <property type="term" value="P:cell wall organization"/>
    <property type="evidence" value="ECO:0007669"/>
    <property type="project" value="UniProtKB-KW"/>
</dbReference>
<dbReference type="PANTHER" id="PTHR30627:SF2">
    <property type="entry name" value="PEPTIDOGLYCAN D,D-TRANSPEPTIDASE MRDA"/>
    <property type="match status" value="1"/>
</dbReference>
<dbReference type="GO" id="GO:0009252">
    <property type="term" value="P:peptidoglycan biosynthetic process"/>
    <property type="evidence" value="ECO:0007669"/>
    <property type="project" value="UniProtKB-KW"/>
</dbReference>
<dbReference type="Gene3D" id="3.90.1310.10">
    <property type="entry name" value="Penicillin-binding protein 2a (Domain 2)"/>
    <property type="match status" value="1"/>
</dbReference>
<accession>A0A2M9G619</accession>
<dbReference type="RefSeq" id="WP_109796230.1">
    <property type="nucleotide sequence ID" value="NZ_PHIG01000007.1"/>
</dbReference>
<evidence type="ECO:0000256" key="14">
    <source>
        <dbReference type="SAM" id="MobiDB-lite"/>
    </source>
</evidence>
<feature type="region of interest" description="Disordered" evidence="14">
    <location>
        <begin position="603"/>
        <end position="622"/>
    </location>
</feature>
<evidence type="ECO:0000256" key="11">
    <source>
        <dbReference type="ARBA" id="ARBA00022989"/>
    </source>
</evidence>
<dbReference type="Gene3D" id="3.40.710.10">
    <property type="entry name" value="DD-peptidase/beta-lactamase superfamily"/>
    <property type="match status" value="1"/>
</dbReference>
<dbReference type="GO" id="GO:0005886">
    <property type="term" value="C:plasma membrane"/>
    <property type="evidence" value="ECO:0007669"/>
    <property type="project" value="UniProtKB-SubCell"/>
</dbReference>
<dbReference type="AlphaFoldDB" id="A0A2M9G619"/>
<dbReference type="EMBL" id="PHIG01000007">
    <property type="protein sequence ID" value="PJK31152.1"/>
    <property type="molecule type" value="Genomic_DNA"/>
</dbReference>
<dbReference type="OrthoDB" id="9766847at2"/>
<evidence type="ECO:0000256" key="7">
    <source>
        <dbReference type="ARBA" id="ARBA00022692"/>
    </source>
</evidence>
<keyword evidence="18" id="KW-1185">Reference proteome</keyword>
<evidence type="ECO:0000256" key="9">
    <source>
        <dbReference type="ARBA" id="ARBA00022960"/>
    </source>
</evidence>
<evidence type="ECO:0000259" key="16">
    <source>
        <dbReference type="Pfam" id="PF03717"/>
    </source>
</evidence>
<dbReference type="SUPFAM" id="SSF56601">
    <property type="entry name" value="beta-lactamase/transpeptidase-like"/>
    <property type="match status" value="1"/>
</dbReference>
<keyword evidence="9" id="KW-0133">Cell shape</keyword>
<dbReference type="SUPFAM" id="SSF56519">
    <property type="entry name" value="Penicillin binding protein dimerisation domain"/>
    <property type="match status" value="1"/>
</dbReference>
<keyword evidence="6" id="KW-0645">Protease</keyword>
<evidence type="ECO:0000313" key="18">
    <source>
        <dbReference type="Proteomes" id="UP000229498"/>
    </source>
</evidence>
<gene>
    <name evidence="17" type="primary">mrdA</name>
    <name evidence="17" type="ORF">CVT23_02650</name>
</gene>
<dbReference type="InterPro" id="IPR050515">
    <property type="entry name" value="Beta-lactam/transpept"/>
</dbReference>
<name>A0A2M9G619_9PROT</name>
<evidence type="ECO:0000256" key="13">
    <source>
        <dbReference type="ARBA" id="ARBA00023316"/>
    </source>
</evidence>
<dbReference type="PANTHER" id="PTHR30627">
    <property type="entry name" value="PEPTIDOGLYCAN D,D-TRANSPEPTIDASE"/>
    <property type="match status" value="1"/>
</dbReference>
<dbReference type="InterPro" id="IPR012338">
    <property type="entry name" value="Beta-lactam/transpept-like"/>
</dbReference>
<proteinExistence type="predicted"/>
<evidence type="ECO:0000256" key="6">
    <source>
        <dbReference type="ARBA" id="ARBA00022670"/>
    </source>
</evidence>
<protein>
    <submittedName>
        <fullName evidence="17">Penicillin-binding protein 2</fullName>
    </submittedName>
</protein>
<dbReference type="GO" id="GO:0008360">
    <property type="term" value="P:regulation of cell shape"/>
    <property type="evidence" value="ECO:0007669"/>
    <property type="project" value="UniProtKB-KW"/>
</dbReference>
<dbReference type="Gene3D" id="3.30.1390.30">
    <property type="entry name" value="Penicillin-binding protein 2a, domain 3"/>
    <property type="match status" value="1"/>
</dbReference>
<evidence type="ECO:0000256" key="10">
    <source>
        <dbReference type="ARBA" id="ARBA00022984"/>
    </source>
</evidence>
<keyword evidence="5" id="KW-0121">Carboxypeptidase</keyword>
<evidence type="ECO:0000256" key="12">
    <source>
        <dbReference type="ARBA" id="ARBA00023136"/>
    </source>
</evidence>
<evidence type="ECO:0000256" key="5">
    <source>
        <dbReference type="ARBA" id="ARBA00022645"/>
    </source>
</evidence>
<dbReference type="FunFam" id="3.40.710.10:FF:000024">
    <property type="entry name" value="Penicillin-binding protein 2"/>
    <property type="match status" value="1"/>
</dbReference>
<keyword evidence="7" id="KW-0812">Transmembrane</keyword>
<sequence length="622" mass="68370">MKQRVEKARFPVFTRRAAILGGAKLGLMGLLAGRLYYLQVLESDQYRMQADENRMNLRLLAPPRGRILDRNGLPVATNRQNFRVVIVPEQTSSVSGTLDALNRIVSVSDHERERVLKEAARKRSFVPIAVVDNLTWEEFARINVRSPELPGIQLDVGDTRDYPYGAHLAHAVGYVAPVSEADLKNGDGDPLLELPGFRVGKRGLERSQESRLRGAAGNQRVEVNAFGRVIRELSRTEGRPGADVRMTLDARLQRFAMRRFAGNSGSVVVMDVHSGELLVMASTPTFDPNAFNVGLSNAEWRRLTTNPRNPLTNKAVAGRYPPGSTFKMAVALAALEAGAIDAGHRVFCNGRHQLGNHTFHCWKRWGHGWMNLTEAITQSCDIYFYDIARKVGIERIADMAEKLGLGRKLLPDLPGESAGLVPRKMWKEAHFGESWQLGETLIAGIGQGYLLTTPLQLVTMTARLANGRHAVTPTILRRPADELAAEPAPLGISVEALDLVREGMNRVVNGERGTARASSIDREGWEMAGKTGTAQVRRITKAERLSGVLKNEELEWRSRDHALFVAYAPVHAPRYAIAVVAEHGGSGSSTAAPIARDILEETLRLDPSKPEVAGRAPVSEEG</sequence>
<dbReference type="InterPro" id="IPR036138">
    <property type="entry name" value="PBP_dimer_sf"/>
</dbReference>
<comment type="caution">
    <text evidence="17">The sequence shown here is derived from an EMBL/GenBank/DDBJ whole genome shotgun (WGS) entry which is preliminary data.</text>
</comment>
<feature type="domain" description="Penicillin-binding protein transpeptidase" evidence="15">
    <location>
        <begin position="265"/>
        <end position="600"/>
    </location>
</feature>
<dbReference type="GO" id="GO:0071972">
    <property type="term" value="F:peptidoglycan L,D-transpeptidase activity"/>
    <property type="evidence" value="ECO:0007669"/>
    <property type="project" value="TreeGrafter"/>
</dbReference>
<keyword evidence="12" id="KW-0472">Membrane</keyword>
<evidence type="ECO:0000256" key="4">
    <source>
        <dbReference type="ARBA" id="ARBA00022519"/>
    </source>
</evidence>
<dbReference type="NCBIfam" id="TIGR03423">
    <property type="entry name" value="pbp2_mrdA"/>
    <property type="match status" value="1"/>
</dbReference>
<evidence type="ECO:0000313" key="17">
    <source>
        <dbReference type="EMBL" id="PJK31152.1"/>
    </source>
</evidence>
<evidence type="ECO:0000256" key="1">
    <source>
        <dbReference type="ARBA" id="ARBA00004167"/>
    </source>
</evidence>